<name>A0A2M4D9G1_ANODA</name>
<protein>
    <submittedName>
        <fullName evidence="1">Putative secreted protein</fullName>
    </submittedName>
</protein>
<accession>A0A2M4D9G1</accession>
<dbReference type="AlphaFoldDB" id="A0A2M4D9G1"/>
<dbReference type="EMBL" id="GGFL01009520">
    <property type="protein sequence ID" value="MBW73698.1"/>
    <property type="molecule type" value="Transcribed_RNA"/>
</dbReference>
<organism evidence="1">
    <name type="scientific">Anopheles darlingi</name>
    <name type="common">Mosquito</name>
    <dbReference type="NCBI Taxonomy" id="43151"/>
    <lineage>
        <taxon>Eukaryota</taxon>
        <taxon>Metazoa</taxon>
        <taxon>Ecdysozoa</taxon>
        <taxon>Arthropoda</taxon>
        <taxon>Hexapoda</taxon>
        <taxon>Insecta</taxon>
        <taxon>Pterygota</taxon>
        <taxon>Neoptera</taxon>
        <taxon>Endopterygota</taxon>
        <taxon>Diptera</taxon>
        <taxon>Nematocera</taxon>
        <taxon>Culicoidea</taxon>
        <taxon>Culicidae</taxon>
        <taxon>Anophelinae</taxon>
        <taxon>Anopheles</taxon>
    </lineage>
</organism>
<reference evidence="1" key="1">
    <citation type="submission" date="2018-01" db="EMBL/GenBank/DDBJ databases">
        <title>An insight into the sialome of Amazonian anophelines.</title>
        <authorList>
            <person name="Ribeiro J.M."/>
            <person name="Scarpassa V."/>
            <person name="Calvo E."/>
        </authorList>
    </citation>
    <scope>NUCLEOTIDE SEQUENCE</scope>
</reference>
<evidence type="ECO:0000313" key="1">
    <source>
        <dbReference type="EMBL" id="MBW73698.1"/>
    </source>
</evidence>
<proteinExistence type="predicted"/>
<sequence>MAALKFQQAPVVVELLLLLLLLLRKTVRLLAVEMLLPLPMLSFDPQTDRRSIRQPNWVAVVLLTLHAYHHRSLVWVASRANL</sequence>